<organism evidence="1 2">
    <name type="scientific">Trichonephila clavata</name>
    <name type="common">Joro spider</name>
    <name type="synonym">Nephila clavata</name>
    <dbReference type="NCBI Taxonomy" id="2740835"/>
    <lineage>
        <taxon>Eukaryota</taxon>
        <taxon>Metazoa</taxon>
        <taxon>Ecdysozoa</taxon>
        <taxon>Arthropoda</taxon>
        <taxon>Chelicerata</taxon>
        <taxon>Arachnida</taxon>
        <taxon>Araneae</taxon>
        <taxon>Araneomorphae</taxon>
        <taxon>Entelegynae</taxon>
        <taxon>Araneoidea</taxon>
        <taxon>Nephilidae</taxon>
        <taxon>Trichonephila</taxon>
    </lineage>
</organism>
<reference evidence="1" key="1">
    <citation type="submission" date="2020-07" db="EMBL/GenBank/DDBJ databases">
        <title>Multicomponent nature underlies the extraordinary mechanical properties of spider dragline silk.</title>
        <authorList>
            <person name="Kono N."/>
            <person name="Nakamura H."/>
            <person name="Mori M."/>
            <person name="Yoshida Y."/>
            <person name="Ohtoshi R."/>
            <person name="Malay A.D."/>
            <person name="Moran D.A.P."/>
            <person name="Tomita M."/>
            <person name="Numata K."/>
            <person name="Arakawa K."/>
        </authorList>
    </citation>
    <scope>NUCLEOTIDE SEQUENCE</scope>
</reference>
<accession>A0A8X6GQ31</accession>
<dbReference type="EMBL" id="BMAO01006387">
    <property type="protein sequence ID" value="GFR08193.1"/>
    <property type="molecule type" value="Genomic_DNA"/>
</dbReference>
<comment type="caution">
    <text evidence="1">The sequence shown here is derived from an EMBL/GenBank/DDBJ whole genome shotgun (WGS) entry which is preliminary data.</text>
</comment>
<proteinExistence type="predicted"/>
<keyword evidence="2" id="KW-1185">Reference proteome</keyword>
<dbReference type="AlphaFoldDB" id="A0A8X6GQ31"/>
<evidence type="ECO:0000313" key="1">
    <source>
        <dbReference type="EMBL" id="GFR08193.1"/>
    </source>
</evidence>
<name>A0A8X6GQ31_TRICU</name>
<gene>
    <name evidence="1" type="ORF">TNCT_646661</name>
</gene>
<dbReference type="Proteomes" id="UP000887116">
    <property type="component" value="Unassembled WGS sequence"/>
</dbReference>
<protein>
    <submittedName>
        <fullName evidence="1">Uncharacterized protein</fullName>
    </submittedName>
</protein>
<sequence>MRLNQWFSVENASVFDAAEVTTSPIDGAASEYMRHPPEWWVFEAEARATENEADVRETDSGLQARGHVLVNRLSDN</sequence>
<evidence type="ECO:0000313" key="2">
    <source>
        <dbReference type="Proteomes" id="UP000887116"/>
    </source>
</evidence>